<name>A0AC34GLY0_9BILA</name>
<protein>
    <submittedName>
        <fullName evidence="2">Uncharacterized protein</fullName>
    </submittedName>
</protein>
<accession>A0AC34GLY0</accession>
<dbReference type="Proteomes" id="UP000887579">
    <property type="component" value="Unplaced"/>
</dbReference>
<proteinExistence type="predicted"/>
<evidence type="ECO:0000313" key="2">
    <source>
        <dbReference type="WBParaSite" id="ES5_v2.g30614.t1"/>
    </source>
</evidence>
<reference evidence="2" key="1">
    <citation type="submission" date="2022-11" db="UniProtKB">
        <authorList>
            <consortium name="WormBaseParasite"/>
        </authorList>
    </citation>
    <scope>IDENTIFICATION</scope>
</reference>
<sequence length="102" mass="10951">YGYPANSTPDLGNGKFLAVGAEKSVILIEGPDSSYSVFSNVVHSDGDSLAAVVIESKKTPFYKSMPLFDIISGMLKVQPRDTISPAQIASIQPLIKSLLFFL</sequence>
<organism evidence="1 2">
    <name type="scientific">Panagrolaimus sp. ES5</name>
    <dbReference type="NCBI Taxonomy" id="591445"/>
    <lineage>
        <taxon>Eukaryota</taxon>
        <taxon>Metazoa</taxon>
        <taxon>Ecdysozoa</taxon>
        <taxon>Nematoda</taxon>
        <taxon>Chromadorea</taxon>
        <taxon>Rhabditida</taxon>
        <taxon>Tylenchina</taxon>
        <taxon>Panagrolaimomorpha</taxon>
        <taxon>Panagrolaimoidea</taxon>
        <taxon>Panagrolaimidae</taxon>
        <taxon>Panagrolaimus</taxon>
    </lineage>
</organism>
<evidence type="ECO:0000313" key="1">
    <source>
        <dbReference type="Proteomes" id="UP000887579"/>
    </source>
</evidence>
<dbReference type="WBParaSite" id="ES5_v2.g30614.t1">
    <property type="protein sequence ID" value="ES5_v2.g30614.t1"/>
    <property type="gene ID" value="ES5_v2.g30614"/>
</dbReference>